<organism evidence="2 3">
    <name type="scientific">Apiospora saccharicola</name>
    <dbReference type="NCBI Taxonomy" id="335842"/>
    <lineage>
        <taxon>Eukaryota</taxon>
        <taxon>Fungi</taxon>
        <taxon>Dikarya</taxon>
        <taxon>Ascomycota</taxon>
        <taxon>Pezizomycotina</taxon>
        <taxon>Sordariomycetes</taxon>
        <taxon>Xylariomycetidae</taxon>
        <taxon>Amphisphaeriales</taxon>
        <taxon>Apiosporaceae</taxon>
        <taxon>Apiospora</taxon>
    </lineage>
</organism>
<accession>A0ABR1V1P2</accession>
<feature type="compositionally biased region" description="Polar residues" evidence="1">
    <location>
        <begin position="123"/>
        <end position="134"/>
    </location>
</feature>
<keyword evidence="3" id="KW-1185">Reference proteome</keyword>
<reference evidence="2 3" key="1">
    <citation type="submission" date="2023-01" db="EMBL/GenBank/DDBJ databases">
        <title>Analysis of 21 Apiospora genomes using comparative genomics revels a genus with tremendous synthesis potential of carbohydrate active enzymes and secondary metabolites.</title>
        <authorList>
            <person name="Sorensen T."/>
        </authorList>
    </citation>
    <scope>NUCLEOTIDE SEQUENCE [LARGE SCALE GENOMIC DNA]</scope>
    <source>
        <strain evidence="2 3">CBS 83171</strain>
    </source>
</reference>
<name>A0ABR1V1P2_9PEZI</name>
<sequence length="134" mass="14062">MASCSMLCGRTSTEFSSEVSFSGQYDIHLLHPYSQDRDLQRLRGESSGGTALKLVAPFASAVRGDASLMPGGALGGPVSTGSSCRCRPPSERIPIMEGANTNIHTLGAHNSMTPKMGRDMARTSESTSLAPCVV</sequence>
<protein>
    <submittedName>
        <fullName evidence="2">Uncharacterized protein</fullName>
    </submittedName>
</protein>
<evidence type="ECO:0000313" key="2">
    <source>
        <dbReference type="EMBL" id="KAK8063994.1"/>
    </source>
</evidence>
<feature type="region of interest" description="Disordered" evidence="1">
    <location>
        <begin position="72"/>
        <end position="92"/>
    </location>
</feature>
<evidence type="ECO:0000256" key="1">
    <source>
        <dbReference type="SAM" id="MobiDB-lite"/>
    </source>
</evidence>
<comment type="caution">
    <text evidence="2">The sequence shown here is derived from an EMBL/GenBank/DDBJ whole genome shotgun (WGS) entry which is preliminary data.</text>
</comment>
<feature type="region of interest" description="Disordered" evidence="1">
    <location>
        <begin position="106"/>
        <end position="134"/>
    </location>
</feature>
<dbReference type="Proteomes" id="UP001446871">
    <property type="component" value="Unassembled WGS sequence"/>
</dbReference>
<dbReference type="EMBL" id="JAQQWM010000005">
    <property type="protein sequence ID" value="KAK8063994.1"/>
    <property type="molecule type" value="Genomic_DNA"/>
</dbReference>
<evidence type="ECO:0000313" key="3">
    <source>
        <dbReference type="Proteomes" id="UP001446871"/>
    </source>
</evidence>
<gene>
    <name evidence="2" type="ORF">PG996_008646</name>
</gene>
<proteinExistence type="predicted"/>